<dbReference type="InterPro" id="IPR036188">
    <property type="entry name" value="FAD/NAD-bd_sf"/>
</dbReference>
<dbReference type="AlphaFoldDB" id="A0A3L6ZM58"/>
<gene>
    <name evidence="5" type="ORF">D9V30_09295</name>
</gene>
<keyword evidence="2" id="KW-0285">Flavoprotein</keyword>
<dbReference type="GO" id="GO:0016709">
    <property type="term" value="F:oxidoreductase activity, acting on paired donors, with incorporation or reduction of molecular oxygen, NAD(P)H as one donor, and incorporation of one atom of oxygen"/>
    <property type="evidence" value="ECO:0007669"/>
    <property type="project" value="UniProtKB-ARBA"/>
</dbReference>
<comment type="cofactor">
    <cofactor evidence="1">
        <name>FAD</name>
        <dbReference type="ChEBI" id="CHEBI:57692"/>
    </cofactor>
</comment>
<feature type="domain" description="FAD-binding" evidence="4">
    <location>
        <begin position="3"/>
        <end position="335"/>
    </location>
</feature>
<comment type="caution">
    <text evidence="5">The sequence shown here is derived from an EMBL/GenBank/DDBJ whole genome shotgun (WGS) entry which is preliminary data.</text>
</comment>
<dbReference type="PANTHER" id="PTHR43004:SF19">
    <property type="entry name" value="BINDING MONOOXYGENASE, PUTATIVE (JCVI)-RELATED"/>
    <property type="match status" value="1"/>
</dbReference>
<evidence type="ECO:0000259" key="4">
    <source>
        <dbReference type="Pfam" id="PF01494"/>
    </source>
</evidence>
<dbReference type="PRINTS" id="PR00420">
    <property type="entry name" value="RNGMNOXGNASE"/>
</dbReference>
<dbReference type="PANTHER" id="PTHR43004">
    <property type="entry name" value="TRK SYSTEM POTASSIUM UPTAKE PROTEIN"/>
    <property type="match status" value="1"/>
</dbReference>
<name>A0A3L6ZM58_9MICO</name>
<accession>A0A3L6ZM58</accession>
<protein>
    <recommendedName>
        <fullName evidence="4">FAD-binding domain-containing protein</fullName>
    </recommendedName>
</protein>
<dbReference type="RefSeq" id="WP_121657588.1">
    <property type="nucleotide sequence ID" value="NZ_RCUW01000007.1"/>
</dbReference>
<dbReference type="Gene3D" id="3.30.70.2450">
    <property type="match status" value="1"/>
</dbReference>
<sequence>MNEVDVVIVGAGPVGLYLATDLAQRGVSVQMVDKARRPVRHSRASVVWPRQLELLHGVRVADELMDRGRAIEGVAFHSDRGELGQLRFSTIREAPYPFGLAVSQEVTERVLIDRYEALFGPLRRDGELVRLSQDTAGVDLTVRTDAGENEIRAKWVVGADGAHSTVRELAGIQFTGPSGAARFAIGDAGIEGTLSTRMLHYFYSNSAAIGISPFTEETMRIAVSIPSDAPEPDRAFFRRVLTENTRMVTDVREPDWSTAFDVRFRTAERFKKGRVLLAGDAAHVMSPAGGQGMNTGLQDAANLGWKLAHVLEARAAEGLLSSYDFERRWAAGRVAATSSKLARWSAARGPIQSRKRDAEIFLATRKRQRPNLVDVIAQLDTRYPNADASPRGSRLGTRFRSFTGHVPDRAPWSSWPVHDAHGYTLFLWPGTTEPRAWEAIVASLAQRTHHVVRDLARTASPASSLGLERRAHYFLVRPDGHVIEEGRFACPGEIPSRVIGGARVARPQHTSKHER</sequence>
<dbReference type="Proteomes" id="UP000275395">
    <property type="component" value="Unassembled WGS sequence"/>
</dbReference>
<dbReference type="InterPro" id="IPR002938">
    <property type="entry name" value="FAD-bd"/>
</dbReference>
<evidence type="ECO:0000256" key="1">
    <source>
        <dbReference type="ARBA" id="ARBA00001974"/>
    </source>
</evidence>
<evidence type="ECO:0000256" key="3">
    <source>
        <dbReference type="ARBA" id="ARBA00022827"/>
    </source>
</evidence>
<keyword evidence="3" id="KW-0274">FAD</keyword>
<dbReference type="EMBL" id="RCUW01000007">
    <property type="protein sequence ID" value="RLP68745.1"/>
    <property type="molecule type" value="Genomic_DNA"/>
</dbReference>
<organism evidence="5 6">
    <name type="scientific">Mycetocola reblochoni</name>
    <dbReference type="NCBI Taxonomy" id="331618"/>
    <lineage>
        <taxon>Bacteria</taxon>
        <taxon>Bacillati</taxon>
        <taxon>Actinomycetota</taxon>
        <taxon>Actinomycetes</taxon>
        <taxon>Micrococcales</taxon>
        <taxon>Microbacteriaceae</taxon>
        <taxon>Mycetocola</taxon>
    </lineage>
</organism>
<dbReference type="Pfam" id="PF01494">
    <property type="entry name" value="FAD_binding_3"/>
    <property type="match status" value="1"/>
</dbReference>
<reference evidence="5 6" key="1">
    <citation type="submission" date="2018-10" db="EMBL/GenBank/DDBJ databases">
        <authorList>
            <person name="Li J."/>
        </authorList>
    </citation>
    <scope>NUCLEOTIDE SEQUENCE [LARGE SCALE GENOMIC DNA]</scope>
    <source>
        <strain evidence="5 6">JCM 30549</strain>
    </source>
</reference>
<proteinExistence type="predicted"/>
<evidence type="ECO:0000256" key="2">
    <source>
        <dbReference type="ARBA" id="ARBA00022630"/>
    </source>
</evidence>
<dbReference type="Gene3D" id="3.50.50.60">
    <property type="entry name" value="FAD/NAD(P)-binding domain"/>
    <property type="match status" value="1"/>
</dbReference>
<evidence type="ECO:0000313" key="5">
    <source>
        <dbReference type="EMBL" id="RLP68745.1"/>
    </source>
</evidence>
<dbReference type="GO" id="GO:0071949">
    <property type="term" value="F:FAD binding"/>
    <property type="evidence" value="ECO:0007669"/>
    <property type="project" value="InterPro"/>
</dbReference>
<evidence type="ECO:0000313" key="6">
    <source>
        <dbReference type="Proteomes" id="UP000275395"/>
    </source>
</evidence>
<dbReference type="InterPro" id="IPR050641">
    <property type="entry name" value="RIFMO-like"/>
</dbReference>
<dbReference type="SUPFAM" id="SSF51905">
    <property type="entry name" value="FAD/NAD(P)-binding domain"/>
    <property type="match status" value="1"/>
</dbReference>